<organism evidence="1 2">
    <name type="scientific">Crepidotus variabilis</name>
    <dbReference type="NCBI Taxonomy" id="179855"/>
    <lineage>
        <taxon>Eukaryota</taxon>
        <taxon>Fungi</taxon>
        <taxon>Dikarya</taxon>
        <taxon>Basidiomycota</taxon>
        <taxon>Agaricomycotina</taxon>
        <taxon>Agaricomycetes</taxon>
        <taxon>Agaricomycetidae</taxon>
        <taxon>Agaricales</taxon>
        <taxon>Agaricineae</taxon>
        <taxon>Crepidotaceae</taxon>
        <taxon>Crepidotus</taxon>
    </lineage>
</organism>
<reference evidence="1" key="1">
    <citation type="submission" date="2020-11" db="EMBL/GenBank/DDBJ databases">
        <authorList>
            <consortium name="DOE Joint Genome Institute"/>
            <person name="Ahrendt S."/>
            <person name="Riley R."/>
            <person name="Andreopoulos W."/>
            <person name="Labutti K."/>
            <person name="Pangilinan J."/>
            <person name="Ruiz-Duenas F.J."/>
            <person name="Barrasa J.M."/>
            <person name="Sanchez-Garcia M."/>
            <person name="Camarero S."/>
            <person name="Miyauchi S."/>
            <person name="Serrano A."/>
            <person name="Linde D."/>
            <person name="Babiker R."/>
            <person name="Drula E."/>
            <person name="Ayuso-Fernandez I."/>
            <person name="Pacheco R."/>
            <person name="Padilla G."/>
            <person name="Ferreira P."/>
            <person name="Barriuso J."/>
            <person name="Kellner H."/>
            <person name="Castanera R."/>
            <person name="Alfaro M."/>
            <person name="Ramirez L."/>
            <person name="Pisabarro A.G."/>
            <person name="Kuo A."/>
            <person name="Tritt A."/>
            <person name="Lipzen A."/>
            <person name="He G."/>
            <person name="Yan M."/>
            <person name="Ng V."/>
            <person name="Cullen D."/>
            <person name="Martin F."/>
            <person name="Rosso M.-N."/>
            <person name="Henrissat B."/>
            <person name="Hibbett D."/>
            <person name="Martinez A.T."/>
            <person name="Grigoriev I.V."/>
        </authorList>
    </citation>
    <scope>NUCLEOTIDE SEQUENCE</scope>
    <source>
        <strain evidence="1">CBS 506.95</strain>
    </source>
</reference>
<protein>
    <submittedName>
        <fullName evidence="1">Uncharacterized protein</fullName>
    </submittedName>
</protein>
<accession>A0A9P6EF09</accession>
<sequence>MESYHFVFPEMLSLTAKPYPRGHPDETLLNLRTPLYSYGWIIPQSEILRYVKKALAHQTELKIKSTNVEGVCRAGFISPRWNEMEFNSKVRRCLRGFYEKGAHCLRFEM</sequence>
<comment type="caution">
    <text evidence="1">The sequence shown here is derived from an EMBL/GenBank/DDBJ whole genome shotgun (WGS) entry which is preliminary data.</text>
</comment>
<evidence type="ECO:0000313" key="2">
    <source>
        <dbReference type="Proteomes" id="UP000807306"/>
    </source>
</evidence>
<gene>
    <name evidence="1" type="ORF">CPB83DRAFT_855842</name>
</gene>
<dbReference type="Proteomes" id="UP000807306">
    <property type="component" value="Unassembled WGS sequence"/>
</dbReference>
<keyword evidence="2" id="KW-1185">Reference proteome</keyword>
<dbReference type="AlphaFoldDB" id="A0A9P6EF09"/>
<name>A0A9P6EF09_9AGAR</name>
<proteinExistence type="predicted"/>
<dbReference type="EMBL" id="MU157859">
    <property type="protein sequence ID" value="KAF9527683.1"/>
    <property type="molecule type" value="Genomic_DNA"/>
</dbReference>
<evidence type="ECO:0000313" key="1">
    <source>
        <dbReference type="EMBL" id="KAF9527683.1"/>
    </source>
</evidence>